<dbReference type="Gene3D" id="3.40.190.10">
    <property type="entry name" value="Periplasmic binding protein-like II"/>
    <property type="match status" value="1"/>
</dbReference>
<sequence length="649" mass="73244">MPTPRRHPHRADLPVPARPASRHPVRALALLLALLLGAGPVLAQDAPPAAPAADSTETVIRTHAFSELGQPKYPADFQRLDYVNPDAPRGGEISIWAPGTFDSFNPFTRKGRAGALATINIERLMTDVADEPGTSYGLIAESLEYPESEDWVIFNLRPEAHFSDGTPVTAEDVKFTFDLLMEQALPSYREAVKKLVYSPEVLDTYRIKFTFKPDVPRDGLISQMGSNPVMSKAWFEKTGARLDESSLTPIMGTGPYVLDSYDINRRIVYKRDPDYWGKDLPINIGRYNFDRIRVEYFSDSIAALEGFKSGAYTFREEDSSKTWATGYDFPAVAAGWVRKDEPHDGNLPPDSGWIFNLARPQFQDLRVRRAIGLMYNFEWTNETLQFGLFKQRSSFWENSDLGAPDAPPEGRELELLQEVADHIDPAILTEPPAQAHTSGDRQLDRRNLRKASQLLDEAGWVAGDDGMRRNADGQILKLEILDDSPVTERIALPFVDNLRALGIDASFSRVDPSQFTNRRRARDYDMILASYQTNLVPGLGMQQRFGSADAEYSLFNPAGFANEGADILMRHLVSAKSEDEFRAATRALDRIFRHAYFVVPTWYKDVHWVAYFDMYRHPDALPPYDLGYLDFWWYDADRAAELRAAGALR</sequence>
<dbReference type="Gene3D" id="3.10.105.10">
    <property type="entry name" value="Dipeptide-binding Protein, Domain 3"/>
    <property type="match status" value="1"/>
</dbReference>
<dbReference type="GO" id="GO:1904680">
    <property type="term" value="F:peptide transmembrane transporter activity"/>
    <property type="evidence" value="ECO:0007669"/>
    <property type="project" value="TreeGrafter"/>
</dbReference>
<dbReference type="RefSeq" id="WP_134079097.1">
    <property type="nucleotide sequence ID" value="NZ_SOEB01000024.1"/>
</dbReference>
<comment type="similarity">
    <text evidence="2">Belongs to the bacterial solute-binding protein 5 family.</text>
</comment>
<evidence type="ECO:0000256" key="1">
    <source>
        <dbReference type="ARBA" id="ARBA00004418"/>
    </source>
</evidence>
<feature type="domain" description="Solute-binding protein family 5" evidence="5">
    <location>
        <begin position="137"/>
        <end position="547"/>
    </location>
</feature>
<comment type="caution">
    <text evidence="6">The sequence shown here is derived from an EMBL/GenBank/DDBJ whole genome shotgun (WGS) entry which is preliminary data.</text>
</comment>
<dbReference type="CDD" id="cd08497">
    <property type="entry name" value="MbnE-like"/>
    <property type="match status" value="1"/>
</dbReference>
<feature type="signal peptide" evidence="4">
    <location>
        <begin position="1"/>
        <end position="43"/>
    </location>
</feature>
<evidence type="ECO:0000259" key="5">
    <source>
        <dbReference type="Pfam" id="PF00496"/>
    </source>
</evidence>
<dbReference type="GO" id="GO:0015833">
    <property type="term" value="P:peptide transport"/>
    <property type="evidence" value="ECO:0007669"/>
    <property type="project" value="TreeGrafter"/>
</dbReference>
<keyword evidence="3 4" id="KW-0732">Signal</keyword>
<dbReference type="PANTHER" id="PTHR30290:SF64">
    <property type="entry name" value="ABC TRANSPORTER PERIPLASMIC BINDING PROTEIN"/>
    <property type="match status" value="1"/>
</dbReference>
<dbReference type="EMBL" id="SOEB01000024">
    <property type="protein sequence ID" value="TDX24142.1"/>
    <property type="molecule type" value="Genomic_DNA"/>
</dbReference>
<dbReference type="InterPro" id="IPR039424">
    <property type="entry name" value="SBP_5"/>
</dbReference>
<evidence type="ECO:0000313" key="7">
    <source>
        <dbReference type="Proteomes" id="UP000295484"/>
    </source>
</evidence>
<name>A0A4R8FFY8_9RHOB</name>
<dbReference type="Proteomes" id="UP000295484">
    <property type="component" value="Unassembled WGS sequence"/>
</dbReference>
<evidence type="ECO:0000313" key="6">
    <source>
        <dbReference type="EMBL" id="TDX24142.1"/>
    </source>
</evidence>
<accession>A0A4R8FFY8</accession>
<organism evidence="6 7">
    <name type="scientific">Rhodovulum visakhapatnamense</name>
    <dbReference type="NCBI Taxonomy" id="364297"/>
    <lineage>
        <taxon>Bacteria</taxon>
        <taxon>Pseudomonadati</taxon>
        <taxon>Pseudomonadota</taxon>
        <taxon>Alphaproteobacteria</taxon>
        <taxon>Rhodobacterales</taxon>
        <taxon>Paracoccaceae</taxon>
        <taxon>Rhodovulum</taxon>
    </lineage>
</organism>
<dbReference type="InterPro" id="IPR030678">
    <property type="entry name" value="Peptide/Ni-bd"/>
</dbReference>
<dbReference type="GO" id="GO:0043190">
    <property type="term" value="C:ATP-binding cassette (ABC) transporter complex"/>
    <property type="evidence" value="ECO:0007669"/>
    <property type="project" value="InterPro"/>
</dbReference>
<dbReference type="AlphaFoldDB" id="A0A4R8FFY8"/>
<comment type="subcellular location">
    <subcellularLocation>
        <location evidence="1">Periplasm</location>
    </subcellularLocation>
</comment>
<dbReference type="SUPFAM" id="SSF53850">
    <property type="entry name" value="Periplasmic binding protein-like II"/>
    <property type="match status" value="1"/>
</dbReference>
<dbReference type="GO" id="GO:0042884">
    <property type="term" value="P:microcin transport"/>
    <property type="evidence" value="ECO:0007669"/>
    <property type="project" value="TreeGrafter"/>
</dbReference>
<dbReference type="Pfam" id="PF00496">
    <property type="entry name" value="SBP_bac_5"/>
    <property type="match status" value="1"/>
</dbReference>
<dbReference type="PANTHER" id="PTHR30290">
    <property type="entry name" value="PERIPLASMIC BINDING COMPONENT OF ABC TRANSPORTER"/>
    <property type="match status" value="1"/>
</dbReference>
<protein>
    <submittedName>
        <fullName evidence="6">Microcin C transport system substrate-binding protein</fullName>
    </submittedName>
</protein>
<gene>
    <name evidence="6" type="ORF">EV657_12435</name>
</gene>
<dbReference type="InterPro" id="IPR000914">
    <property type="entry name" value="SBP_5_dom"/>
</dbReference>
<evidence type="ECO:0000256" key="2">
    <source>
        <dbReference type="ARBA" id="ARBA00005695"/>
    </source>
</evidence>
<evidence type="ECO:0000256" key="3">
    <source>
        <dbReference type="ARBA" id="ARBA00022729"/>
    </source>
</evidence>
<reference evidence="6 7" key="1">
    <citation type="submission" date="2019-03" db="EMBL/GenBank/DDBJ databases">
        <title>Genomic Encyclopedia of Type Strains, Phase IV (KMG-IV): sequencing the most valuable type-strain genomes for metagenomic binning, comparative biology and taxonomic classification.</title>
        <authorList>
            <person name="Goeker M."/>
        </authorList>
    </citation>
    <scope>NUCLEOTIDE SEQUENCE [LARGE SCALE GENOMIC DNA]</scope>
    <source>
        <strain evidence="6 7">JA181</strain>
    </source>
</reference>
<evidence type="ECO:0000256" key="4">
    <source>
        <dbReference type="SAM" id="SignalP"/>
    </source>
</evidence>
<dbReference type="GO" id="GO:0030288">
    <property type="term" value="C:outer membrane-bounded periplasmic space"/>
    <property type="evidence" value="ECO:0007669"/>
    <property type="project" value="TreeGrafter"/>
</dbReference>
<dbReference type="PIRSF" id="PIRSF002741">
    <property type="entry name" value="MppA"/>
    <property type="match status" value="1"/>
</dbReference>
<proteinExistence type="inferred from homology"/>
<feature type="chain" id="PRO_5020770986" evidence="4">
    <location>
        <begin position="44"/>
        <end position="649"/>
    </location>
</feature>